<reference evidence="1" key="1">
    <citation type="submission" date="2023-03" db="EMBL/GenBank/DDBJ databases">
        <title>Andean soil-derived lignocellulolytic bacterial consortium as a source of novel taxa and putative plastic-active enzymes.</title>
        <authorList>
            <person name="Diaz-Garcia L."/>
            <person name="Chuvochina M."/>
            <person name="Feuerriegel G."/>
            <person name="Bunk B."/>
            <person name="Sproer C."/>
            <person name="Streit W.R."/>
            <person name="Rodriguez L.M."/>
            <person name="Overmann J."/>
            <person name="Jimenez D.J."/>
        </authorList>
    </citation>
    <scope>NUCLEOTIDE SEQUENCE</scope>
    <source>
        <strain evidence="1">MAG 2441</strain>
    </source>
</reference>
<sequence>MLLKVQELVSRQEPVQLQGTLDTADIFQGNTDYIPTSPLEFNLTAQAFGDDRIIVTGQLSCNVRMQCSRCLESVDERLNLPFEEVYRIVSDLDAELDEDDEAIPVSEDRIEIAPFIAEELLVQLPYAPLCREDCKGLCPECGTNRNEQSCDCNTVAIDPRLAALQDWFNPQQE</sequence>
<evidence type="ECO:0000313" key="1">
    <source>
        <dbReference type="EMBL" id="WEK56236.1"/>
    </source>
</evidence>
<organism evidence="1 2">
    <name type="scientific">Candidatus Cohnella colombiensis</name>
    <dbReference type="NCBI Taxonomy" id="3121368"/>
    <lineage>
        <taxon>Bacteria</taxon>
        <taxon>Bacillati</taxon>
        <taxon>Bacillota</taxon>
        <taxon>Bacilli</taxon>
        <taxon>Bacillales</taxon>
        <taxon>Paenibacillaceae</taxon>
        <taxon>Cohnella</taxon>
    </lineage>
</organism>
<evidence type="ECO:0000313" key="2">
    <source>
        <dbReference type="Proteomes" id="UP001178662"/>
    </source>
</evidence>
<protein>
    <submittedName>
        <fullName evidence="1">DUF177 domain-containing protein</fullName>
    </submittedName>
</protein>
<dbReference type="PANTHER" id="PTHR34374">
    <property type="entry name" value="LARGE RIBOSOMAL RNA SUBUNIT ACCUMULATION PROTEIN YCED HOMOLOG 1, CHLOROPLASTIC"/>
    <property type="match status" value="1"/>
</dbReference>
<keyword evidence="2" id="KW-1185">Reference proteome</keyword>
<dbReference type="AlphaFoldDB" id="A0AA95F0C0"/>
<dbReference type="Pfam" id="PF02620">
    <property type="entry name" value="YceD"/>
    <property type="match status" value="1"/>
</dbReference>
<accession>A0AA95F0C0</accession>
<dbReference type="PANTHER" id="PTHR34374:SF1">
    <property type="entry name" value="LARGE RIBOSOMAL RNA SUBUNIT ACCUMULATION PROTEIN YCED HOMOLOG 1, CHLOROPLASTIC"/>
    <property type="match status" value="1"/>
</dbReference>
<dbReference type="InterPro" id="IPR003772">
    <property type="entry name" value="YceD"/>
</dbReference>
<dbReference type="EMBL" id="CP119317">
    <property type="protein sequence ID" value="WEK56236.1"/>
    <property type="molecule type" value="Genomic_DNA"/>
</dbReference>
<dbReference type="Proteomes" id="UP001178662">
    <property type="component" value="Chromosome"/>
</dbReference>
<gene>
    <name evidence="1" type="ORF">P0Y55_09380</name>
</gene>
<name>A0AA95F0C0_9BACL</name>
<proteinExistence type="predicted"/>